<dbReference type="PANTHER" id="PTHR22444">
    <property type="entry name" value="GLUTAMATE-RICH PROTEIN 1"/>
    <property type="match status" value="1"/>
</dbReference>
<feature type="compositionally biased region" description="Polar residues" evidence="1">
    <location>
        <begin position="92"/>
        <end position="107"/>
    </location>
</feature>
<dbReference type="PANTHER" id="PTHR22444:SF1">
    <property type="entry name" value="GLUTAMATE-RICH PROTEIN 1"/>
    <property type="match status" value="1"/>
</dbReference>
<dbReference type="OMA" id="MTHRKEV"/>
<feature type="compositionally biased region" description="Basic residues" evidence="1">
    <location>
        <begin position="208"/>
        <end position="219"/>
    </location>
</feature>
<sequence length="358" mass="39999">MSCCSACPRRWMAEFRTLLHAQHHHDEVGSTTARRSSHYKSQPLICLSKKKYSSLRSCKDCFLQPKSRVCCLQPAPQERSILAPVPPVERPQSITPNKSGNEKSTAVQGKKLYTVLPPPEGYLINSEEDLVTPSNPNPIDSVDSPADADDHELLKRRKRRRKKKVLPITTEAVSTPPAEGAILGQTDAAHPSDEGDTGISVSTEQLSKNKKRKMKKKRHKEKVLTLGLVHRARAVEFMYAQSGDGNSEELLDFFRTTQDIYLSDRKSSGSCVESGPSLSLTAAEALFSPLSGRTLPPAEICRLWGFRAVLVKNEEQFKSKLQEFRDTSTLPADEVSVVCSLIEYWLAEILPMQRQQRT</sequence>
<reference evidence="2" key="2">
    <citation type="submission" date="2025-09" db="UniProtKB">
        <authorList>
            <consortium name="Ensembl"/>
        </authorList>
    </citation>
    <scope>IDENTIFICATION</scope>
</reference>
<keyword evidence="3" id="KW-1185">Reference proteome</keyword>
<dbReference type="Proteomes" id="UP001108240">
    <property type="component" value="Unplaced"/>
</dbReference>
<evidence type="ECO:0000256" key="1">
    <source>
        <dbReference type="SAM" id="MobiDB-lite"/>
    </source>
</evidence>
<organism evidence="2 3">
    <name type="scientific">Cyprinus carpio carpio</name>
    <dbReference type="NCBI Taxonomy" id="630221"/>
    <lineage>
        <taxon>Eukaryota</taxon>
        <taxon>Metazoa</taxon>
        <taxon>Chordata</taxon>
        <taxon>Craniata</taxon>
        <taxon>Vertebrata</taxon>
        <taxon>Euteleostomi</taxon>
        <taxon>Actinopterygii</taxon>
        <taxon>Neopterygii</taxon>
        <taxon>Teleostei</taxon>
        <taxon>Ostariophysi</taxon>
        <taxon>Cypriniformes</taxon>
        <taxon>Cyprinidae</taxon>
        <taxon>Cyprininae</taxon>
        <taxon>Cyprinus</taxon>
    </lineage>
</organism>
<feature type="compositionally biased region" description="Basic residues" evidence="1">
    <location>
        <begin position="154"/>
        <end position="165"/>
    </location>
</feature>
<dbReference type="GeneTree" id="ENSGT00390000005606"/>
<name>A0A9J7XB94_CYPCA</name>
<accession>A0A9J7XB94</accession>
<reference evidence="2" key="1">
    <citation type="submission" date="2025-08" db="UniProtKB">
        <authorList>
            <consortium name="Ensembl"/>
        </authorList>
    </citation>
    <scope>IDENTIFICATION</scope>
</reference>
<protein>
    <submittedName>
        <fullName evidence="2">Glutamate rich 1</fullName>
    </submittedName>
</protein>
<dbReference type="InterPro" id="IPR026719">
    <property type="entry name" value="ERICH1"/>
</dbReference>
<feature type="region of interest" description="Disordered" evidence="1">
    <location>
        <begin position="87"/>
        <end position="107"/>
    </location>
</feature>
<feature type="region of interest" description="Disordered" evidence="1">
    <location>
        <begin position="129"/>
        <end position="219"/>
    </location>
</feature>
<proteinExistence type="predicted"/>
<dbReference type="Ensembl" id="ENSCCRT00000127472.1">
    <property type="protein sequence ID" value="ENSCCRP00000103526.1"/>
    <property type="gene ID" value="ENSCCRG00000059946.1"/>
</dbReference>
<dbReference type="AlphaFoldDB" id="A0A9J7XB94"/>
<evidence type="ECO:0000313" key="2">
    <source>
        <dbReference type="Ensembl" id="ENSCCRP00000103526.1"/>
    </source>
</evidence>
<evidence type="ECO:0000313" key="3">
    <source>
        <dbReference type="Proteomes" id="UP001108240"/>
    </source>
</evidence>